<keyword evidence="7" id="KW-0902">Two-component regulatory system</keyword>
<dbReference type="SUPFAM" id="SSF55785">
    <property type="entry name" value="PYP-like sensor domain (PAS domain)"/>
    <property type="match status" value="1"/>
</dbReference>
<dbReference type="InterPro" id="IPR003661">
    <property type="entry name" value="HisK_dim/P_dom"/>
</dbReference>
<dbReference type="PROSITE" id="PS50109">
    <property type="entry name" value="HIS_KIN"/>
    <property type="match status" value="1"/>
</dbReference>
<dbReference type="Gene3D" id="3.30.450.20">
    <property type="entry name" value="PAS domain"/>
    <property type="match status" value="2"/>
</dbReference>
<dbReference type="InterPro" id="IPR000700">
    <property type="entry name" value="PAS-assoc_C"/>
</dbReference>
<reference evidence="13" key="1">
    <citation type="submission" date="2022-10" db="EMBL/GenBank/DDBJ databases">
        <authorList>
            <person name="Koch H."/>
        </authorList>
    </citation>
    <scope>NUCLEOTIDE SEQUENCE</scope>
    <source>
        <strain evidence="13">DNF</strain>
    </source>
</reference>
<dbReference type="CDD" id="cd00082">
    <property type="entry name" value="HisKA"/>
    <property type="match status" value="1"/>
</dbReference>
<evidence type="ECO:0000256" key="2">
    <source>
        <dbReference type="ARBA" id="ARBA00004370"/>
    </source>
</evidence>
<dbReference type="AlphaFoldDB" id="A0AA86TAN8"/>
<evidence type="ECO:0000313" key="13">
    <source>
        <dbReference type="EMBL" id="CAI4030953.1"/>
    </source>
</evidence>
<dbReference type="SUPFAM" id="SSF47384">
    <property type="entry name" value="Homodimeric domain of signal transducing histidine kinase"/>
    <property type="match status" value="1"/>
</dbReference>
<dbReference type="PROSITE" id="PS50112">
    <property type="entry name" value="PAS"/>
    <property type="match status" value="1"/>
</dbReference>
<dbReference type="InterPro" id="IPR003660">
    <property type="entry name" value="HAMP_dom"/>
</dbReference>
<dbReference type="Pfam" id="PF00512">
    <property type="entry name" value="HisKA"/>
    <property type="match status" value="1"/>
</dbReference>
<keyword evidence="8" id="KW-1133">Transmembrane helix</keyword>
<evidence type="ECO:0000256" key="3">
    <source>
        <dbReference type="ARBA" id="ARBA00012438"/>
    </source>
</evidence>
<dbReference type="InterPro" id="IPR003594">
    <property type="entry name" value="HATPase_dom"/>
</dbReference>
<feature type="transmembrane region" description="Helical" evidence="8">
    <location>
        <begin position="287"/>
        <end position="307"/>
    </location>
</feature>
<dbReference type="NCBIfam" id="TIGR00229">
    <property type="entry name" value="sensory_box"/>
    <property type="match status" value="1"/>
</dbReference>
<accession>A0AA86TAN8</accession>
<keyword evidence="8" id="KW-0812">Transmembrane</keyword>
<evidence type="ECO:0000256" key="7">
    <source>
        <dbReference type="ARBA" id="ARBA00023012"/>
    </source>
</evidence>
<evidence type="ECO:0000256" key="5">
    <source>
        <dbReference type="ARBA" id="ARBA00022679"/>
    </source>
</evidence>
<dbReference type="InterPro" id="IPR004358">
    <property type="entry name" value="Sig_transdc_His_kin-like_C"/>
</dbReference>
<dbReference type="PROSITE" id="PS50885">
    <property type="entry name" value="HAMP"/>
    <property type="match status" value="1"/>
</dbReference>
<dbReference type="GO" id="GO:0016020">
    <property type="term" value="C:membrane"/>
    <property type="evidence" value="ECO:0007669"/>
    <property type="project" value="UniProtKB-SubCell"/>
</dbReference>
<dbReference type="GO" id="GO:0000155">
    <property type="term" value="F:phosphorelay sensor kinase activity"/>
    <property type="evidence" value="ECO:0007669"/>
    <property type="project" value="InterPro"/>
</dbReference>
<keyword evidence="14" id="KW-1185">Reference proteome</keyword>
<dbReference type="SMART" id="SM00091">
    <property type="entry name" value="PAS"/>
    <property type="match status" value="1"/>
</dbReference>
<keyword evidence="5" id="KW-0808">Transferase</keyword>
<feature type="domain" description="HAMP" evidence="12">
    <location>
        <begin position="311"/>
        <end position="366"/>
    </location>
</feature>
<dbReference type="InterPro" id="IPR050736">
    <property type="entry name" value="Sensor_HK_Regulatory"/>
</dbReference>
<dbReference type="PANTHER" id="PTHR43711:SF1">
    <property type="entry name" value="HISTIDINE KINASE 1"/>
    <property type="match status" value="1"/>
</dbReference>
<evidence type="ECO:0000259" key="11">
    <source>
        <dbReference type="PROSITE" id="PS50113"/>
    </source>
</evidence>
<dbReference type="SMART" id="SM00304">
    <property type="entry name" value="HAMP"/>
    <property type="match status" value="1"/>
</dbReference>
<keyword evidence="4" id="KW-0597">Phosphoprotein</keyword>
<dbReference type="Proteomes" id="UP001179121">
    <property type="component" value="Chromosome"/>
</dbReference>
<comment type="subcellular location">
    <subcellularLocation>
        <location evidence="2">Membrane</location>
    </subcellularLocation>
</comment>
<keyword evidence="8" id="KW-0472">Membrane</keyword>
<dbReference type="CDD" id="cd18773">
    <property type="entry name" value="PDC1_HK_sensor"/>
    <property type="match status" value="1"/>
</dbReference>
<feature type="domain" description="PAS" evidence="10">
    <location>
        <begin position="385"/>
        <end position="455"/>
    </location>
</feature>
<dbReference type="EMBL" id="OX365700">
    <property type="protein sequence ID" value="CAI4030953.1"/>
    <property type="molecule type" value="Genomic_DNA"/>
</dbReference>
<evidence type="ECO:0000259" key="9">
    <source>
        <dbReference type="PROSITE" id="PS50109"/>
    </source>
</evidence>
<dbReference type="InterPro" id="IPR005467">
    <property type="entry name" value="His_kinase_dom"/>
</dbReference>
<feature type="domain" description="PAC" evidence="11">
    <location>
        <begin position="459"/>
        <end position="510"/>
    </location>
</feature>
<dbReference type="InterPro" id="IPR000014">
    <property type="entry name" value="PAS"/>
</dbReference>
<name>A0AA86TAN8_9BACT</name>
<evidence type="ECO:0000256" key="6">
    <source>
        <dbReference type="ARBA" id="ARBA00022777"/>
    </source>
</evidence>
<dbReference type="InterPro" id="IPR013656">
    <property type="entry name" value="PAS_4"/>
</dbReference>
<dbReference type="Pfam" id="PF02518">
    <property type="entry name" value="HATPase_c"/>
    <property type="match status" value="1"/>
</dbReference>
<dbReference type="SMART" id="SM00388">
    <property type="entry name" value="HisKA"/>
    <property type="match status" value="1"/>
</dbReference>
<dbReference type="Pfam" id="PF00672">
    <property type="entry name" value="HAMP"/>
    <property type="match status" value="1"/>
</dbReference>
<evidence type="ECO:0000313" key="14">
    <source>
        <dbReference type="Proteomes" id="UP001179121"/>
    </source>
</evidence>
<dbReference type="PRINTS" id="PR00344">
    <property type="entry name" value="BCTRLSENSOR"/>
</dbReference>
<comment type="catalytic activity">
    <reaction evidence="1">
        <text>ATP + protein L-histidine = ADP + protein N-phospho-L-histidine.</text>
        <dbReference type="EC" id="2.7.13.3"/>
    </reaction>
</comment>
<dbReference type="CDD" id="cd06225">
    <property type="entry name" value="HAMP"/>
    <property type="match status" value="1"/>
</dbReference>
<dbReference type="CDD" id="cd00075">
    <property type="entry name" value="HATPase"/>
    <property type="match status" value="1"/>
</dbReference>
<dbReference type="RefSeq" id="WP_289267919.1">
    <property type="nucleotide sequence ID" value="NZ_OX365700.1"/>
</dbReference>
<dbReference type="Gene3D" id="3.30.565.10">
    <property type="entry name" value="Histidine kinase-like ATPase, C-terminal domain"/>
    <property type="match status" value="1"/>
</dbReference>
<dbReference type="SMART" id="SM00387">
    <property type="entry name" value="HATPase_c"/>
    <property type="match status" value="1"/>
</dbReference>
<dbReference type="InterPro" id="IPR036097">
    <property type="entry name" value="HisK_dim/P_sf"/>
</dbReference>
<keyword evidence="6" id="KW-0418">Kinase</keyword>
<dbReference type="InterPro" id="IPR036890">
    <property type="entry name" value="HATPase_C_sf"/>
</dbReference>
<proteinExistence type="predicted"/>
<sequence length="761" mass="85079">MAQRVSLQRSILLTILCLGLVFGALGLAYAYWHARQALQITIDQSFVELSRQGAANVGLVFSREIEWLERLSRLPEVRDALRDGAGLVARTQGITRWHEEHQRDFRSLVLLDRQGRLVGAAPSGMKSAHYHEQPWWPVVFDEGRPWSSDIRVDEQGQRYWEVAVPVRDTEARVIGALKVVLAMDRLLATMLGTRIGATGQLILARDCGRRPPCPIWRTDPWDSGDGADETRTGLTARTAFREDPNDQPSDILAAAPVALPPRVFQARPWSVVVRQDPDETEAPVIGLLWKLAGFGVVTLGLLVWLGVRLARRIVQPLNELGLRVRHIAEGKGAQPLDRAVSEGIREIDTLAESFNTMLARLEEAARETGRSMTELERANQELAESERHYRTLWNSSADAKILVDSEGLVRDVNHRAESKLERPASRLIGNGWLDLFRDADRHQVEERFRRVLATGEESPPFETQLPTPSGLLRTVEVDLVPLKRADSVTHVLWQFSDLTEKKALEQQLLRSERLASLSQFASMFAHDIRNPLAGIKKTLEVLAEHRELQEAPLRTLIEDLQFTAHLLLGMINDMLDVYQDSYSGLPVSSARFSVNEELREVAHLFRSEASARGVTIRVEAPDGEIVTRGDRRRLQRVWINLLHNALKYSPPAGQIVMTVRLARNGEGPDAAGEGQGPPVVTEVQDDGPGIDPTDLPQIFEMFFRKKDGTDLRIGRGLGLHFCRLVVEAHHGRIVAANRPGGGARFSVILPCQEAFVCPFDS</sequence>
<dbReference type="PROSITE" id="PS50113">
    <property type="entry name" value="PAC"/>
    <property type="match status" value="1"/>
</dbReference>
<dbReference type="PANTHER" id="PTHR43711">
    <property type="entry name" value="TWO-COMPONENT HISTIDINE KINASE"/>
    <property type="match status" value="1"/>
</dbReference>
<evidence type="ECO:0000259" key="12">
    <source>
        <dbReference type="PROSITE" id="PS50885"/>
    </source>
</evidence>
<protein>
    <recommendedName>
        <fullName evidence="3">histidine kinase</fullName>
        <ecNumber evidence="3">2.7.13.3</ecNumber>
    </recommendedName>
</protein>
<dbReference type="SUPFAM" id="SSF55874">
    <property type="entry name" value="ATPase domain of HSP90 chaperone/DNA topoisomerase II/histidine kinase"/>
    <property type="match status" value="1"/>
</dbReference>
<dbReference type="CDD" id="cd00130">
    <property type="entry name" value="PAS"/>
    <property type="match status" value="1"/>
</dbReference>
<evidence type="ECO:0000256" key="8">
    <source>
        <dbReference type="SAM" id="Phobius"/>
    </source>
</evidence>
<dbReference type="Gene3D" id="6.10.340.10">
    <property type="match status" value="1"/>
</dbReference>
<dbReference type="Gene3D" id="1.10.287.130">
    <property type="match status" value="1"/>
</dbReference>
<gene>
    <name evidence="13" type="ORF">DNFV4_01385</name>
</gene>
<dbReference type="EC" id="2.7.13.3" evidence="3"/>
<feature type="domain" description="Histidine kinase" evidence="9">
    <location>
        <begin position="523"/>
        <end position="753"/>
    </location>
</feature>
<evidence type="ECO:0000256" key="4">
    <source>
        <dbReference type="ARBA" id="ARBA00022553"/>
    </source>
</evidence>
<organism evidence="13 14">
    <name type="scientific">Nitrospira tepida</name>
    <dbReference type="NCBI Taxonomy" id="2973512"/>
    <lineage>
        <taxon>Bacteria</taxon>
        <taxon>Pseudomonadati</taxon>
        <taxon>Nitrospirota</taxon>
        <taxon>Nitrospiria</taxon>
        <taxon>Nitrospirales</taxon>
        <taxon>Nitrospiraceae</taxon>
        <taxon>Nitrospira</taxon>
    </lineage>
</organism>
<dbReference type="InterPro" id="IPR035965">
    <property type="entry name" value="PAS-like_dom_sf"/>
</dbReference>
<evidence type="ECO:0000259" key="10">
    <source>
        <dbReference type="PROSITE" id="PS50112"/>
    </source>
</evidence>
<evidence type="ECO:0000256" key="1">
    <source>
        <dbReference type="ARBA" id="ARBA00000085"/>
    </source>
</evidence>
<dbReference type="KEGG" id="nti:DNFV4_01385"/>
<dbReference type="Pfam" id="PF08448">
    <property type="entry name" value="PAS_4"/>
    <property type="match status" value="1"/>
</dbReference>